<name>A0AA86MWY1_9BACT</name>
<proteinExistence type="predicted"/>
<keyword evidence="4" id="KW-1185">Reference proteome</keyword>
<dbReference type="PANTHER" id="PTHR43283">
    <property type="entry name" value="BETA-LACTAMASE-RELATED"/>
    <property type="match status" value="1"/>
</dbReference>
<dbReference type="InterPro" id="IPR012338">
    <property type="entry name" value="Beta-lactam/transpept-like"/>
</dbReference>
<organism evidence="3 4">
    <name type="scientific">Nitrospira tepida</name>
    <dbReference type="NCBI Taxonomy" id="2973512"/>
    <lineage>
        <taxon>Bacteria</taxon>
        <taxon>Pseudomonadati</taxon>
        <taxon>Nitrospirota</taxon>
        <taxon>Nitrospiria</taxon>
        <taxon>Nitrospirales</taxon>
        <taxon>Nitrospiraceae</taxon>
        <taxon>Nitrospira</taxon>
    </lineage>
</organism>
<dbReference type="InterPro" id="IPR050789">
    <property type="entry name" value="Diverse_Enzym_Activities"/>
</dbReference>
<dbReference type="KEGG" id="nti:DNFV4_01042"/>
<dbReference type="InterPro" id="IPR001466">
    <property type="entry name" value="Beta-lactam-related"/>
</dbReference>
<dbReference type="SUPFAM" id="SSF56601">
    <property type="entry name" value="beta-lactamase/transpeptidase-like"/>
    <property type="match status" value="1"/>
</dbReference>
<accession>A0AA86MWY1</accession>
<evidence type="ECO:0000313" key="3">
    <source>
        <dbReference type="EMBL" id="CAI4030614.1"/>
    </source>
</evidence>
<reference evidence="3" key="1">
    <citation type="submission" date="2022-10" db="EMBL/GenBank/DDBJ databases">
        <authorList>
            <person name="Koch H."/>
        </authorList>
    </citation>
    <scope>NUCLEOTIDE SEQUENCE</scope>
    <source>
        <strain evidence="3">DNF</strain>
    </source>
</reference>
<gene>
    <name evidence="3" type="ORF">DNFV4_01042</name>
</gene>
<evidence type="ECO:0000256" key="1">
    <source>
        <dbReference type="ARBA" id="ARBA00022801"/>
    </source>
</evidence>
<feature type="domain" description="Beta-lactamase-related" evidence="2">
    <location>
        <begin position="18"/>
        <end position="354"/>
    </location>
</feature>
<dbReference type="Pfam" id="PF00144">
    <property type="entry name" value="Beta-lactamase"/>
    <property type="match status" value="1"/>
</dbReference>
<dbReference type="PANTHER" id="PTHR43283:SF11">
    <property type="entry name" value="BETA-LACTAMASE-RELATED DOMAIN-CONTAINING PROTEIN"/>
    <property type="match status" value="1"/>
</dbReference>
<dbReference type="EMBL" id="OX365700">
    <property type="protein sequence ID" value="CAI4030614.1"/>
    <property type="molecule type" value="Genomic_DNA"/>
</dbReference>
<dbReference type="AlphaFoldDB" id="A0AA86MWY1"/>
<dbReference type="RefSeq" id="WP_289267597.1">
    <property type="nucleotide sequence ID" value="NZ_OX365700.1"/>
</dbReference>
<evidence type="ECO:0000259" key="2">
    <source>
        <dbReference type="Pfam" id="PF00144"/>
    </source>
</evidence>
<dbReference type="GO" id="GO:0016787">
    <property type="term" value="F:hydrolase activity"/>
    <property type="evidence" value="ECO:0007669"/>
    <property type="project" value="UniProtKB-KW"/>
</dbReference>
<dbReference type="Proteomes" id="UP001179121">
    <property type="component" value="Chromosome"/>
</dbReference>
<keyword evidence="1" id="KW-0378">Hydrolase</keyword>
<dbReference type="Gene3D" id="3.40.710.10">
    <property type="entry name" value="DD-peptidase/beta-lactamase superfamily"/>
    <property type="match status" value="1"/>
</dbReference>
<evidence type="ECO:0000313" key="4">
    <source>
        <dbReference type="Proteomes" id="UP001179121"/>
    </source>
</evidence>
<protein>
    <submittedName>
        <fullName evidence="3">Beta-lactamase class C and other penicillin binding proteins</fullName>
    </submittedName>
</protein>
<sequence>MESLDRVRATLLAAIDVGVFPGAVLHVRRRGQVWREAAVGRTASSVIGKPVTPHTLYDLASLTKPLATTSAILQLVQDKMLQLEDPVARHLPELHGAAIGEARVWHLLTHSSGLPGWRPFYQWLGQGAAALEPVAGDRTKQERVLGFIRSERLECIPGERSLYSDLGFMLLGWIVERLAQQSLAELCRDRLHGPIGAWPLAFVPSGQTVATIFGPESVAAPTEEDPWRGRLLEGEVHDENAAALGGVAGHAGLFGTAQAVACVAQAWLEAWSGRPSRWSSELVRRFVTRQTVIPSSTWALGWDTPSGCASSAGSHFSKAAFGHLGFTGTSIWVDPVEQLVVVLLSNRVHPTRHNDAIKTFRPKIHDVIWDECVAGW</sequence>